<dbReference type="OrthoDB" id="3061285at2759"/>
<dbReference type="EMBL" id="KZ293652">
    <property type="protein sequence ID" value="PBK95143.1"/>
    <property type="molecule type" value="Genomic_DNA"/>
</dbReference>
<evidence type="ECO:0000313" key="1">
    <source>
        <dbReference type="EMBL" id="PBK95143.1"/>
    </source>
</evidence>
<sequence>MISTYEAEIQDINKEESRLEQFISDMKNYISLAQQKLDALCHERNHIAVAITERKGLLHPIRRLPAEILLRIFRLTIDFPISRSHTKGDNQWEFHPSDNMLWSVERVCKRWRTCSLSFPELWSFVNV</sequence>
<reference evidence="2" key="1">
    <citation type="journal article" date="2017" name="Nat. Ecol. Evol.">
        <title>Genome expansion and lineage-specific genetic innovations in the forest pathogenic fungi Armillaria.</title>
        <authorList>
            <person name="Sipos G."/>
            <person name="Prasanna A.N."/>
            <person name="Walter M.C."/>
            <person name="O'Connor E."/>
            <person name="Balint B."/>
            <person name="Krizsan K."/>
            <person name="Kiss B."/>
            <person name="Hess J."/>
            <person name="Varga T."/>
            <person name="Slot J."/>
            <person name="Riley R."/>
            <person name="Boka B."/>
            <person name="Rigling D."/>
            <person name="Barry K."/>
            <person name="Lee J."/>
            <person name="Mihaltcheva S."/>
            <person name="LaButti K."/>
            <person name="Lipzen A."/>
            <person name="Waldron R."/>
            <person name="Moloney N.M."/>
            <person name="Sperisen C."/>
            <person name="Kredics L."/>
            <person name="Vagvoelgyi C."/>
            <person name="Patrignani A."/>
            <person name="Fitzpatrick D."/>
            <person name="Nagy I."/>
            <person name="Doyle S."/>
            <person name="Anderson J.B."/>
            <person name="Grigoriev I.V."/>
            <person name="Gueldener U."/>
            <person name="Muensterkoetter M."/>
            <person name="Nagy L.G."/>
        </authorList>
    </citation>
    <scope>NUCLEOTIDE SEQUENCE [LARGE SCALE GENOMIC DNA]</scope>
    <source>
        <strain evidence="2">Ar21-2</strain>
    </source>
</reference>
<proteinExistence type="predicted"/>
<name>A0A2H3E3L3_ARMGA</name>
<feature type="non-terminal residue" evidence="1">
    <location>
        <position position="127"/>
    </location>
</feature>
<accession>A0A2H3E3L3</accession>
<dbReference type="Proteomes" id="UP000217790">
    <property type="component" value="Unassembled WGS sequence"/>
</dbReference>
<dbReference type="STRING" id="47427.A0A2H3E3L3"/>
<gene>
    <name evidence="1" type="ORF">ARMGADRAFT_926449</name>
</gene>
<protein>
    <submittedName>
        <fullName evidence="1">Uncharacterized protein</fullName>
    </submittedName>
</protein>
<dbReference type="AlphaFoldDB" id="A0A2H3E3L3"/>
<organism evidence="1 2">
    <name type="scientific">Armillaria gallica</name>
    <name type="common">Bulbous honey fungus</name>
    <name type="synonym">Armillaria bulbosa</name>
    <dbReference type="NCBI Taxonomy" id="47427"/>
    <lineage>
        <taxon>Eukaryota</taxon>
        <taxon>Fungi</taxon>
        <taxon>Dikarya</taxon>
        <taxon>Basidiomycota</taxon>
        <taxon>Agaricomycotina</taxon>
        <taxon>Agaricomycetes</taxon>
        <taxon>Agaricomycetidae</taxon>
        <taxon>Agaricales</taxon>
        <taxon>Marasmiineae</taxon>
        <taxon>Physalacriaceae</taxon>
        <taxon>Armillaria</taxon>
    </lineage>
</organism>
<keyword evidence="2" id="KW-1185">Reference proteome</keyword>
<evidence type="ECO:0000313" key="2">
    <source>
        <dbReference type="Proteomes" id="UP000217790"/>
    </source>
</evidence>
<dbReference type="Gene3D" id="1.20.1280.50">
    <property type="match status" value="1"/>
</dbReference>
<dbReference type="InParanoid" id="A0A2H3E3L3"/>